<dbReference type="InterPro" id="IPR046347">
    <property type="entry name" value="bZIP_sf"/>
</dbReference>
<feature type="compositionally biased region" description="Acidic residues" evidence="1">
    <location>
        <begin position="81"/>
        <end position="90"/>
    </location>
</feature>
<dbReference type="SUPFAM" id="SSF57959">
    <property type="entry name" value="Leucine zipper domain"/>
    <property type="match status" value="1"/>
</dbReference>
<dbReference type="CDD" id="cd12193">
    <property type="entry name" value="bZIP_GCN4"/>
    <property type="match status" value="1"/>
</dbReference>
<feature type="compositionally biased region" description="Low complexity" evidence="1">
    <location>
        <begin position="71"/>
        <end position="80"/>
    </location>
</feature>
<organism evidence="3 4">
    <name type="scientific">Mycena indigotica</name>
    <dbReference type="NCBI Taxonomy" id="2126181"/>
    <lineage>
        <taxon>Eukaryota</taxon>
        <taxon>Fungi</taxon>
        <taxon>Dikarya</taxon>
        <taxon>Basidiomycota</taxon>
        <taxon>Agaricomycotina</taxon>
        <taxon>Agaricomycetes</taxon>
        <taxon>Agaricomycetidae</taxon>
        <taxon>Agaricales</taxon>
        <taxon>Marasmiineae</taxon>
        <taxon>Mycenaceae</taxon>
        <taxon>Mycena</taxon>
    </lineage>
</organism>
<sequence length="179" mass="19836">MSAAPYSFDPYAMPSDGRAYYAYAAASAPPSPGQTLLPRATVASFDLDGPTAPRTYVSPSPTSRKAVPAFFAARRPASLPSDEEEDELTEEPPAANATDQEKIEYKRRQNTLAARRSRKRKVMHQQALEEAVERLTREKEVLAHARADALEPPPEPRHHVSRVPRVNDSILQPFIILTC</sequence>
<keyword evidence="4" id="KW-1185">Reference proteome</keyword>
<dbReference type="Proteomes" id="UP000636479">
    <property type="component" value="Unassembled WGS sequence"/>
</dbReference>
<evidence type="ECO:0000256" key="1">
    <source>
        <dbReference type="SAM" id="MobiDB-lite"/>
    </source>
</evidence>
<dbReference type="SMART" id="SM00338">
    <property type="entry name" value="BRLZ"/>
    <property type="match status" value="1"/>
</dbReference>
<evidence type="ECO:0000313" key="3">
    <source>
        <dbReference type="EMBL" id="KAF7288905.1"/>
    </source>
</evidence>
<proteinExistence type="predicted"/>
<dbReference type="PROSITE" id="PS50217">
    <property type="entry name" value="BZIP"/>
    <property type="match status" value="1"/>
</dbReference>
<name>A0A8H6RW67_9AGAR</name>
<dbReference type="Gene3D" id="3.30.160.60">
    <property type="entry name" value="Classic Zinc Finger"/>
    <property type="match status" value="1"/>
</dbReference>
<evidence type="ECO:0000259" key="2">
    <source>
        <dbReference type="PROSITE" id="PS50217"/>
    </source>
</evidence>
<protein>
    <recommendedName>
        <fullName evidence="2">BZIP domain-containing protein</fullName>
    </recommendedName>
</protein>
<gene>
    <name evidence="3" type="ORF">MIND_01406500</name>
</gene>
<dbReference type="AlphaFoldDB" id="A0A8H6RW67"/>
<dbReference type="OrthoDB" id="2257100at2759"/>
<dbReference type="PROSITE" id="PS00036">
    <property type="entry name" value="BZIP_BASIC"/>
    <property type="match status" value="1"/>
</dbReference>
<dbReference type="RefSeq" id="XP_037213057.1">
    <property type="nucleotide sequence ID" value="XM_037370465.1"/>
</dbReference>
<comment type="caution">
    <text evidence="3">The sequence shown here is derived from an EMBL/GenBank/DDBJ whole genome shotgun (WGS) entry which is preliminary data.</text>
</comment>
<accession>A0A8H6RW67</accession>
<dbReference type="Pfam" id="PF07716">
    <property type="entry name" value="bZIP_2"/>
    <property type="match status" value="1"/>
</dbReference>
<feature type="region of interest" description="Disordered" evidence="1">
    <location>
        <begin position="71"/>
        <end position="123"/>
    </location>
</feature>
<dbReference type="GO" id="GO:0003700">
    <property type="term" value="F:DNA-binding transcription factor activity"/>
    <property type="evidence" value="ECO:0007669"/>
    <property type="project" value="InterPro"/>
</dbReference>
<reference evidence="3" key="1">
    <citation type="submission" date="2020-05" db="EMBL/GenBank/DDBJ databases">
        <title>Mycena genomes resolve the evolution of fungal bioluminescence.</title>
        <authorList>
            <person name="Tsai I.J."/>
        </authorList>
    </citation>
    <scope>NUCLEOTIDE SEQUENCE</scope>
    <source>
        <strain evidence="3">171206Taipei</strain>
    </source>
</reference>
<dbReference type="EMBL" id="JACAZF010000018">
    <property type="protein sequence ID" value="KAF7288905.1"/>
    <property type="molecule type" value="Genomic_DNA"/>
</dbReference>
<feature type="domain" description="BZIP" evidence="2">
    <location>
        <begin position="100"/>
        <end position="142"/>
    </location>
</feature>
<dbReference type="GeneID" id="59352981"/>
<dbReference type="InterPro" id="IPR004827">
    <property type="entry name" value="bZIP"/>
</dbReference>
<evidence type="ECO:0000313" key="4">
    <source>
        <dbReference type="Proteomes" id="UP000636479"/>
    </source>
</evidence>